<dbReference type="PANTHER" id="PTHR22916:SF3">
    <property type="entry name" value="UDP-GLCNAC:BETAGAL BETA-1,3-N-ACETYLGLUCOSAMINYLTRANSFERASE-LIKE PROTEIN 1"/>
    <property type="match status" value="1"/>
</dbReference>
<dbReference type="InterPro" id="IPR001173">
    <property type="entry name" value="Glyco_trans_2-like"/>
</dbReference>
<dbReference type="Proteomes" id="UP001597010">
    <property type="component" value="Unassembled WGS sequence"/>
</dbReference>
<dbReference type="InterPro" id="IPR029044">
    <property type="entry name" value="Nucleotide-diphossugar_trans"/>
</dbReference>
<keyword evidence="3" id="KW-1185">Reference proteome</keyword>
<name>A0ABW3AVX9_9SPHI</name>
<evidence type="ECO:0000313" key="2">
    <source>
        <dbReference type="EMBL" id="MFD0795040.1"/>
    </source>
</evidence>
<dbReference type="RefSeq" id="WP_377117034.1">
    <property type="nucleotide sequence ID" value="NZ_JBHTHZ010000013.1"/>
</dbReference>
<protein>
    <submittedName>
        <fullName evidence="2">Glycosyltransferase family 2 protein</fullName>
    </submittedName>
</protein>
<evidence type="ECO:0000259" key="1">
    <source>
        <dbReference type="Pfam" id="PF00535"/>
    </source>
</evidence>
<dbReference type="PANTHER" id="PTHR22916">
    <property type="entry name" value="GLYCOSYLTRANSFERASE"/>
    <property type="match status" value="1"/>
</dbReference>
<dbReference type="Gene3D" id="3.90.550.10">
    <property type="entry name" value="Spore Coat Polysaccharide Biosynthesis Protein SpsA, Chain A"/>
    <property type="match status" value="1"/>
</dbReference>
<dbReference type="SUPFAM" id="SSF53448">
    <property type="entry name" value="Nucleotide-diphospho-sugar transferases"/>
    <property type="match status" value="1"/>
</dbReference>
<proteinExistence type="predicted"/>
<evidence type="ECO:0000313" key="3">
    <source>
        <dbReference type="Proteomes" id="UP001597010"/>
    </source>
</evidence>
<dbReference type="CDD" id="cd00761">
    <property type="entry name" value="Glyco_tranf_GTA_type"/>
    <property type="match status" value="1"/>
</dbReference>
<reference evidence="3" key="1">
    <citation type="journal article" date="2019" name="Int. J. Syst. Evol. Microbiol.">
        <title>The Global Catalogue of Microorganisms (GCM) 10K type strain sequencing project: providing services to taxonomists for standard genome sequencing and annotation.</title>
        <authorList>
            <consortium name="The Broad Institute Genomics Platform"/>
            <consortium name="The Broad Institute Genome Sequencing Center for Infectious Disease"/>
            <person name="Wu L."/>
            <person name="Ma J."/>
        </authorList>
    </citation>
    <scope>NUCLEOTIDE SEQUENCE [LARGE SCALE GENOMIC DNA]</scope>
    <source>
        <strain evidence="3">CCUG 61484</strain>
    </source>
</reference>
<organism evidence="2 3">
    <name type="scientific">Mucilaginibacter litoreus</name>
    <dbReference type="NCBI Taxonomy" id="1048221"/>
    <lineage>
        <taxon>Bacteria</taxon>
        <taxon>Pseudomonadati</taxon>
        <taxon>Bacteroidota</taxon>
        <taxon>Sphingobacteriia</taxon>
        <taxon>Sphingobacteriales</taxon>
        <taxon>Sphingobacteriaceae</taxon>
        <taxon>Mucilaginibacter</taxon>
    </lineage>
</organism>
<sequence>MPDQLVSIIIPAYNWEKYIAASINSALAQTWPQIEIIVVDDGSTDNTLNVARSFEAKGVKVIHQVNQGASAARNRGLKEAKGQYIQFLDADDLLAPDKIQAQMQYLQQRQDAVCICPVVYFNDHDQDLNLLTQDEYSLAFYRQASQPFEFLLKLYGAHNNRGAMVLPHSWLTPKTIIDRAGFWDETLTVNDDGEFFCRVALQAEKIFLAESTVCYYRKHKDNASLSARKDVESNKSLYRSILLIRDHLQNFKQDDRIKLVTNRSLMGLLVFTYPQQKGLSREIANIINQSGVPAIAPPIGGRILELIKKIFGWKTARLLQYYKQRILGK</sequence>
<accession>A0ABW3AVX9</accession>
<gene>
    <name evidence="2" type="ORF">ACFQZX_15570</name>
</gene>
<comment type="caution">
    <text evidence="2">The sequence shown here is derived from an EMBL/GenBank/DDBJ whole genome shotgun (WGS) entry which is preliminary data.</text>
</comment>
<dbReference type="Pfam" id="PF00535">
    <property type="entry name" value="Glycos_transf_2"/>
    <property type="match status" value="1"/>
</dbReference>
<dbReference type="EMBL" id="JBHTHZ010000013">
    <property type="protein sequence ID" value="MFD0795040.1"/>
    <property type="molecule type" value="Genomic_DNA"/>
</dbReference>
<feature type="domain" description="Glycosyltransferase 2-like" evidence="1">
    <location>
        <begin position="7"/>
        <end position="133"/>
    </location>
</feature>